<reference evidence="2" key="1">
    <citation type="submission" date="2023-05" db="EMBL/GenBank/DDBJ databases">
        <authorList>
            <person name="Huff M."/>
        </authorList>
    </citation>
    <scope>NUCLEOTIDE SEQUENCE</scope>
</reference>
<name>A0AAD1YXZ0_9LAMI</name>
<dbReference type="SUPFAM" id="SSF50978">
    <property type="entry name" value="WD40 repeat-like"/>
    <property type="match status" value="1"/>
</dbReference>
<keyword evidence="3" id="KW-1185">Reference proteome</keyword>
<feature type="region of interest" description="Disordered" evidence="1">
    <location>
        <begin position="1"/>
        <end position="48"/>
    </location>
</feature>
<organism evidence="2 3">
    <name type="scientific">Fraxinus pennsylvanica</name>
    <dbReference type="NCBI Taxonomy" id="56036"/>
    <lineage>
        <taxon>Eukaryota</taxon>
        <taxon>Viridiplantae</taxon>
        <taxon>Streptophyta</taxon>
        <taxon>Embryophyta</taxon>
        <taxon>Tracheophyta</taxon>
        <taxon>Spermatophyta</taxon>
        <taxon>Magnoliopsida</taxon>
        <taxon>eudicotyledons</taxon>
        <taxon>Gunneridae</taxon>
        <taxon>Pentapetalae</taxon>
        <taxon>asterids</taxon>
        <taxon>lamiids</taxon>
        <taxon>Lamiales</taxon>
        <taxon>Oleaceae</taxon>
        <taxon>Oleeae</taxon>
        <taxon>Fraxinus</taxon>
    </lineage>
</organism>
<gene>
    <name evidence="2" type="ORF">FPE_LOCUS5230</name>
</gene>
<dbReference type="AlphaFoldDB" id="A0AAD1YXZ0"/>
<dbReference type="Proteomes" id="UP000834106">
    <property type="component" value="Chromosome 3"/>
</dbReference>
<evidence type="ECO:0000313" key="3">
    <source>
        <dbReference type="Proteomes" id="UP000834106"/>
    </source>
</evidence>
<dbReference type="InterPro" id="IPR015943">
    <property type="entry name" value="WD40/YVTN_repeat-like_dom_sf"/>
</dbReference>
<proteinExistence type="predicted"/>
<sequence>MVSQAQGQGPPNPHGGSRPISPSLLRSNSSLLGGQRGGISSHNASPPLVSLQNQFNMKMIGTGWGGYADGSVRIWDSEKGTCETTLNGHKGTLTVIRYSL</sequence>
<feature type="compositionally biased region" description="Low complexity" evidence="1">
    <location>
        <begin position="16"/>
        <end position="33"/>
    </location>
</feature>
<accession>A0AAD1YXZ0</accession>
<evidence type="ECO:0000256" key="1">
    <source>
        <dbReference type="SAM" id="MobiDB-lite"/>
    </source>
</evidence>
<dbReference type="InterPro" id="IPR036322">
    <property type="entry name" value="WD40_repeat_dom_sf"/>
</dbReference>
<protein>
    <submittedName>
        <fullName evidence="2">Uncharacterized protein</fullName>
    </submittedName>
</protein>
<dbReference type="EMBL" id="OU503038">
    <property type="protein sequence ID" value="CAI9757800.1"/>
    <property type="molecule type" value="Genomic_DNA"/>
</dbReference>
<dbReference type="Gene3D" id="2.130.10.10">
    <property type="entry name" value="YVTN repeat-like/Quinoprotein amine dehydrogenase"/>
    <property type="match status" value="1"/>
</dbReference>
<evidence type="ECO:0000313" key="2">
    <source>
        <dbReference type="EMBL" id="CAI9757800.1"/>
    </source>
</evidence>